<dbReference type="PANTHER" id="PTHR32089">
    <property type="entry name" value="METHYL-ACCEPTING CHEMOTAXIS PROTEIN MCPB"/>
    <property type="match status" value="1"/>
</dbReference>
<name>A0ABP3VAW9_9BURK</name>
<keyword evidence="5" id="KW-1185">Reference proteome</keyword>
<dbReference type="SUPFAM" id="SSF58104">
    <property type="entry name" value="Methyl-accepting chemotaxis protein (MCP) signaling domain"/>
    <property type="match status" value="1"/>
</dbReference>
<dbReference type="EMBL" id="BAAAEW010000018">
    <property type="protein sequence ID" value="GAA0753216.1"/>
    <property type="molecule type" value="Genomic_DNA"/>
</dbReference>
<dbReference type="Proteomes" id="UP001500279">
    <property type="component" value="Unassembled WGS sequence"/>
</dbReference>
<dbReference type="PANTHER" id="PTHR32089:SF112">
    <property type="entry name" value="LYSOZYME-LIKE PROTEIN-RELATED"/>
    <property type="match status" value="1"/>
</dbReference>
<evidence type="ECO:0000313" key="5">
    <source>
        <dbReference type="Proteomes" id="UP001500279"/>
    </source>
</evidence>
<dbReference type="RefSeq" id="WP_231013100.1">
    <property type="nucleotide sequence ID" value="NZ_BAAAEW010000018.1"/>
</dbReference>
<reference evidence="5" key="1">
    <citation type="journal article" date="2019" name="Int. J. Syst. Evol. Microbiol.">
        <title>The Global Catalogue of Microorganisms (GCM) 10K type strain sequencing project: providing services to taxonomists for standard genome sequencing and annotation.</title>
        <authorList>
            <consortium name="The Broad Institute Genomics Platform"/>
            <consortium name="The Broad Institute Genome Sequencing Center for Infectious Disease"/>
            <person name="Wu L."/>
            <person name="Ma J."/>
        </authorList>
    </citation>
    <scope>NUCLEOTIDE SEQUENCE [LARGE SCALE GENOMIC DNA]</scope>
    <source>
        <strain evidence="5">JCM 15503</strain>
    </source>
</reference>
<evidence type="ECO:0000256" key="1">
    <source>
        <dbReference type="ARBA" id="ARBA00023224"/>
    </source>
</evidence>
<evidence type="ECO:0000313" key="4">
    <source>
        <dbReference type="EMBL" id="GAA0753216.1"/>
    </source>
</evidence>
<feature type="domain" description="Methyl-accepting transducer" evidence="3">
    <location>
        <begin position="96"/>
        <end position="309"/>
    </location>
</feature>
<accession>A0ABP3VAW9</accession>
<keyword evidence="1 2" id="KW-0807">Transducer</keyword>
<proteinExistence type="predicted"/>
<dbReference type="SMART" id="SM00283">
    <property type="entry name" value="MA"/>
    <property type="match status" value="1"/>
</dbReference>
<comment type="caution">
    <text evidence="4">The sequence shown here is derived from an EMBL/GenBank/DDBJ whole genome shotgun (WGS) entry which is preliminary data.</text>
</comment>
<evidence type="ECO:0000259" key="3">
    <source>
        <dbReference type="PROSITE" id="PS50111"/>
    </source>
</evidence>
<dbReference type="Pfam" id="PF00015">
    <property type="entry name" value="MCPsignal"/>
    <property type="match status" value="1"/>
</dbReference>
<dbReference type="Gene3D" id="1.10.287.950">
    <property type="entry name" value="Methyl-accepting chemotaxis protein"/>
    <property type="match status" value="1"/>
</dbReference>
<sequence>MPSSPVAPSAATTLIQRLGRMHGSGMGLAGAAGMLLTGGVQTGPLLGGVALLVAGAWSDWQRARRRSSDHDSAAAFVAGTDRLGQDVLPVWSAHIETSRAQMEDAVAALSQRFASIVDRLDQALKASAQDGDQGVGAVFDQSNRDLHGVLDTLREAMTSNSAIHAEVQSLGHFVGELLEMAAEVASIASQTNMLAINAAIEAAHAGENGRGFSVLAQEVRKLSVMSGETAQRMAEKVQVISEAIKTTRSSAEASSQRGQASAAEAETSINGVLGHFRSVTEGLEASSEVLKRESVGIQGEIVEALVQLQFQDRVSQRMTHVRHNIERLPTLLSATRSRFESAGELQAVDSAALLAELESSYAMADERNTHQRSHTGSAVAAPAAAEEEVTFF</sequence>
<protein>
    <submittedName>
        <fullName evidence="4">Methyl-accepting chemotaxis protein</fullName>
    </submittedName>
</protein>
<evidence type="ECO:0000256" key="2">
    <source>
        <dbReference type="PROSITE-ProRule" id="PRU00284"/>
    </source>
</evidence>
<dbReference type="InterPro" id="IPR004089">
    <property type="entry name" value="MCPsignal_dom"/>
</dbReference>
<organism evidence="4 5">
    <name type="scientific">Ideonella azotifigens</name>
    <dbReference type="NCBI Taxonomy" id="513160"/>
    <lineage>
        <taxon>Bacteria</taxon>
        <taxon>Pseudomonadati</taxon>
        <taxon>Pseudomonadota</taxon>
        <taxon>Betaproteobacteria</taxon>
        <taxon>Burkholderiales</taxon>
        <taxon>Sphaerotilaceae</taxon>
        <taxon>Ideonella</taxon>
    </lineage>
</organism>
<dbReference type="PROSITE" id="PS50111">
    <property type="entry name" value="CHEMOTAXIS_TRANSDUC_2"/>
    <property type="match status" value="1"/>
</dbReference>
<gene>
    <name evidence="4" type="ORF">GCM10009107_27990</name>
</gene>